<dbReference type="Proteomes" id="UP000253324">
    <property type="component" value="Unassembled WGS sequence"/>
</dbReference>
<evidence type="ECO:0000256" key="6">
    <source>
        <dbReference type="SAM" id="Phobius"/>
    </source>
</evidence>
<feature type="transmembrane region" description="Helical" evidence="6">
    <location>
        <begin position="140"/>
        <end position="157"/>
    </location>
</feature>
<name>A0A368YUN4_9HYPH</name>
<evidence type="ECO:0000256" key="4">
    <source>
        <dbReference type="ARBA" id="ARBA00023136"/>
    </source>
</evidence>
<evidence type="ECO:0000313" key="7">
    <source>
        <dbReference type="EMBL" id="RCW81884.1"/>
    </source>
</evidence>
<sequence>MSKSDTSTAPAVIYRNYTLAELRADGAVHVIGVVLAMGGSVALLSFMLDRTAMGPYVATTVYLVTLVLSMSLSAAYNIWPISPIKRFLRRFDHSAIYLLIAGTYTPFMAKSGTWWLLAGVWAIAIVGVLLKFLKPDRFDRLSIGLYLGLGWSGAAAYQEFSGALSATIVWLILAGGVVYSLGVIFHILERLPFHNAIWHGFVLVAASIHFAAVCSAVA</sequence>
<keyword evidence="8" id="KW-1185">Reference proteome</keyword>
<dbReference type="Pfam" id="PF03006">
    <property type="entry name" value="HlyIII"/>
    <property type="match status" value="1"/>
</dbReference>
<evidence type="ECO:0000256" key="2">
    <source>
        <dbReference type="ARBA" id="ARBA00022692"/>
    </source>
</evidence>
<dbReference type="GO" id="GO:0046872">
    <property type="term" value="F:metal ion binding"/>
    <property type="evidence" value="ECO:0007669"/>
    <property type="project" value="UniProtKB-KW"/>
</dbReference>
<dbReference type="AlphaFoldDB" id="A0A368YUN4"/>
<protein>
    <submittedName>
        <fullName evidence="7">Hemolysin III</fullName>
    </submittedName>
</protein>
<dbReference type="GO" id="GO:0016020">
    <property type="term" value="C:membrane"/>
    <property type="evidence" value="ECO:0007669"/>
    <property type="project" value="UniProtKB-SubCell"/>
</dbReference>
<comment type="caution">
    <text evidence="7">The sequence shown here is derived from an EMBL/GenBank/DDBJ whole genome shotgun (WGS) entry which is preliminary data.</text>
</comment>
<keyword evidence="5" id="KW-0862">Zinc</keyword>
<feature type="binding site" evidence="5">
    <location>
        <position position="199"/>
    </location>
    <ligand>
        <name>Zn(2+)</name>
        <dbReference type="ChEBI" id="CHEBI:29105"/>
    </ligand>
</feature>
<evidence type="ECO:0000256" key="3">
    <source>
        <dbReference type="ARBA" id="ARBA00022989"/>
    </source>
</evidence>
<dbReference type="OrthoDB" id="9813689at2"/>
<accession>A0A368YUN4</accession>
<feature type="transmembrane region" description="Helical" evidence="6">
    <location>
        <begin position="27"/>
        <end position="48"/>
    </location>
</feature>
<dbReference type="PANTHER" id="PTHR20855">
    <property type="entry name" value="ADIPOR/PROGESTIN RECEPTOR-RELATED"/>
    <property type="match status" value="1"/>
</dbReference>
<feature type="transmembrane region" description="Helical" evidence="6">
    <location>
        <begin position="163"/>
        <end position="185"/>
    </location>
</feature>
<gene>
    <name evidence="7" type="ORF">C7476_10966</name>
</gene>
<organism evidence="7 8">
    <name type="scientific">Phyllobacterium bourgognense</name>
    <dbReference type="NCBI Taxonomy" id="314236"/>
    <lineage>
        <taxon>Bacteria</taxon>
        <taxon>Pseudomonadati</taxon>
        <taxon>Pseudomonadota</taxon>
        <taxon>Alphaproteobacteria</taxon>
        <taxon>Hyphomicrobiales</taxon>
        <taxon>Phyllobacteriaceae</taxon>
        <taxon>Phyllobacterium</taxon>
    </lineage>
</organism>
<keyword evidence="5" id="KW-0479">Metal-binding</keyword>
<reference evidence="7 8" key="1">
    <citation type="submission" date="2018-07" db="EMBL/GenBank/DDBJ databases">
        <title>Genomic Encyclopedia of Type Strains, Phase III (KMG-III): the genomes of soil and plant-associated and newly described type strains.</title>
        <authorList>
            <person name="Whitman W."/>
        </authorList>
    </citation>
    <scope>NUCLEOTIDE SEQUENCE [LARGE SCALE GENOMIC DNA]</scope>
    <source>
        <strain evidence="7 8">31-25a</strain>
    </source>
</reference>
<dbReference type="InterPro" id="IPR004254">
    <property type="entry name" value="AdipoR/HlyIII-related"/>
</dbReference>
<keyword evidence="4 6" id="KW-0472">Membrane</keyword>
<keyword evidence="2 6" id="KW-0812">Transmembrane</keyword>
<evidence type="ECO:0000256" key="1">
    <source>
        <dbReference type="ARBA" id="ARBA00004141"/>
    </source>
</evidence>
<dbReference type="PANTHER" id="PTHR20855:SF3">
    <property type="entry name" value="LD03007P"/>
    <property type="match status" value="1"/>
</dbReference>
<feature type="transmembrane region" description="Helical" evidence="6">
    <location>
        <begin position="114"/>
        <end position="133"/>
    </location>
</feature>
<evidence type="ECO:0000256" key="5">
    <source>
        <dbReference type="PIRSR" id="PIRSR604254-1"/>
    </source>
</evidence>
<proteinExistence type="predicted"/>
<evidence type="ECO:0000313" key="8">
    <source>
        <dbReference type="Proteomes" id="UP000253324"/>
    </source>
</evidence>
<feature type="transmembrane region" description="Helical" evidence="6">
    <location>
        <begin position="60"/>
        <end position="79"/>
    </location>
</feature>
<feature type="transmembrane region" description="Helical" evidence="6">
    <location>
        <begin position="197"/>
        <end position="217"/>
    </location>
</feature>
<dbReference type="RefSeq" id="WP_114430926.1">
    <property type="nucleotide sequence ID" value="NZ_QPJM01000009.1"/>
</dbReference>
<dbReference type="EMBL" id="QPJM01000009">
    <property type="protein sequence ID" value="RCW81884.1"/>
    <property type="molecule type" value="Genomic_DNA"/>
</dbReference>
<keyword evidence="3 6" id="KW-1133">Transmembrane helix</keyword>
<comment type="subcellular location">
    <subcellularLocation>
        <location evidence="1">Membrane</location>
        <topology evidence="1">Multi-pass membrane protein</topology>
    </subcellularLocation>
</comment>